<proteinExistence type="predicted"/>
<name>A0ABR0Q7M5_GOSAR</name>
<evidence type="ECO:0000313" key="1">
    <source>
        <dbReference type="EMBL" id="KAK5835314.1"/>
    </source>
</evidence>
<comment type="caution">
    <text evidence="1">The sequence shown here is derived from an EMBL/GenBank/DDBJ whole genome shotgun (WGS) entry which is preliminary data.</text>
</comment>
<sequence length="116" mass="13635">MFLGRFRAQKIIISTPMGLTSVKKIDGESLQDYVKWFHAAKLNTKNLKDQWAIDVFIMGVQNEYMQYSFIDNRPQSLVDLYERAYKFAEAEEIKRAARNTFQRDDRQFRGSQGTRG</sequence>
<dbReference type="Proteomes" id="UP001358586">
    <property type="component" value="Chromosome 4"/>
</dbReference>
<gene>
    <name evidence="1" type="ORF">PVK06_011002</name>
</gene>
<keyword evidence="2" id="KW-1185">Reference proteome</keyword>
<evidence type="ECO:0000313" key="2">
    <source>
        <dbReference type="Proteomes" id="UP001358586"/>
    </source>
</evidence>
<accession>A0ABR0Q7M5</accession>
<protein>
    <submittedName>
        <fullName evidence="1">Uncharacterized protein</fullName>
    </submittedName>
</protein>
<dbReference type="EMBL" id="JARKNE010000004">
    <property type="protein sequence ID" value="KAK5835314.1"/>
    <property type="molecule type" value="Genomic_DNA"/>
</dbReference>
<organism evidence="1 2">
    <name type="scientific">Gossypium arboreum</name>
    <name type="common">Tree cotton</name>
    <name type="synonym">Gossypium nanking</name>
    <dbReference type="NCBI Taxonomy" id="29729"/>
    <lineage>
        <taxon>Eukaryota</taxon>
        <taxon>Viridiplantae</taxon>
        <taxon>Streptophyta</taxon>
        <taxon>Embryophyta</taxon>
        <taxon>Tracheophyta</taxon>
        <taxon>Spermatophyta</taxon>
        <taxon>Magnoliopsida</taxon>
        <taxon>eudicotyledons</taxon>
        <taxon>Gunneridae</taxon>
        <taxon>Pentapetalae</taxon>
        <taxon>rosids</taxon>
        <taxon>malvids</taxon>
        <taxon>Malvales</taxon>
        <taxon>Malvaceae</taxon>
        <taxon>Malvoideae</taxon>
        <taxon>Gossypium</taxon>
    </lineage>
</organism>
<reference evidence="1 2" key="1">
    <citation type="submission" date="2023-03" db="EMBL/GenBank/DDBJ databases">
        <title>WGS of Gossypium arboreum.</title>
        <authorList>
            <person name="Yu D."/>
        </authorList>
    </citation>
    <scope>NUCLEOTIDE SEQUENCE [LARGE SCALE GENOMIC DNA]</scope>
    <source>
        <tissue evidence="1">Leaf</tissue>
    </source>
</reference>